<keyword evidence="3" id="KW-1185">Reference proteome</keyword>
<dbReference type="Pfam" id="PF07336">
    <property type="entry name" value="ABATE"/>
    <property type="match status" value="1"/>
</dbReference>
<dbReference type="InterPro" id="IPR010852">
    <property type="entry name" value="ABATE"/>
</dbReference>
<dbReference type="Gene3D" id="1.10.3300.10">
    <property type="entry name" value="Jann2411-like domain"/>
    <property type="match status" value="1"/>
</dbReference>
<dbReference type="InterPro" id="IPR023286">
    <property type="entry name" value="ABATE_dom_sf"/>
</dbReference>
<gene>
    <name evidence="2" type="ORF">SCOCK_80065</name>
</gene>
<dbReference type="EMBL" id="CAJSLV010000114">
    <property type="protein sequence ID" value="CAG6398910.1"/>
    <property type="molecule type" value="Genomic_DNA"/>
</dbReference>
<protein>
    <submittedName>
        <fullName evidence="2">Zf-CGNR domain-containing protein</fullName>
    </submittedName>
</protein>
<evidence type="ECO:0000313" key="3">
    <source>
        <dbReference type="Proteomes" id="UP001152519"/>
    </source>
</evidence>
<accession>A0A9W4DWH7</accession>
<dbReference type="RefSeq" id="WP_251500902.1">
    <property type="nucleotide sequence ID" value="NZ_CAJSLV010000114.1"/>
</dbReference>
<comment type="caution">
    <text evidence="2">The sequence shown here is derived from an EMBL/GenBank/DDBJ whole genome shotgun (WGS) entry which is preliminary data.</text>
</comment>
<sequence length="189" mass="19898">MLFDSHMRILLDASVALVNALTDGEARGRRYLAPEGAERVEAVRAALSAGADLELGEADQLAETARALRTVFEAAAADRLDDAAPALNALLRETGARPQLDRAPGEPWQVHFHGADDSYAVGWSAGCATGLAMTLGGDHAGRLGVCAAPHCDRVYVDTSRNAGRQFCSTACQNRVKAAAFRARHAGDGD</sequence>
<dbReference type="AlphaFoldDB" id="A0A9W4DWH7"/>
<dbReference type="PANTHER" id="PTHR35525:SF3">
    <property type="entry name" value="BLL6575 PROTEIN"/>
    <property type="match status" value="1"/>
</dbReference>
<evidence type="ECO:0000313" key="2">
    <source>
        <dbReference type="EMBL" id="CAG6398910.1"/>
    </source>
</evidence>
<dbReference type="Pfam" id="PF11706">
    <property type="entry name" value="zf-CGNR"/>
    <property type="match status" value="1"/>
</dbReference>
<feature type="domain" description="Zinc finger CGNR" evidence="1">
    <location>
        <begin position="142"/>
        <end position="184"/>
    </location>
</feature>
<dbReference type="SUPFAM" id="SSF160904">
    <property type="entry name" value="Jann2411-like"/>
    <property type="match status" value="1"/>
</dbReference>
<organism evidence="2 3">
    <name type="scientific">Actinacidiphila cocklensis</name>
    <dbReference type="NCBI Taxonomy" id="887465"/>
    <lineage>
        <taxon>Bacteria</taxon>
        <taxon>Bacillati</taxon>
        <taxon>Actinomycetota</taxon>
        <taxon>Actinomycetes</taxon>
        <taxon>Kitasatosporales</taxon>
        <taxon>Streptomycetaceae</taxon>
        <taxon>Actinacidiphila</taxon>
    </lineage>
</organism>
<reference evidence="2" key="1">
    <citation type="submission" date="2021-05" db="EMBL/GenBank/DDBJ databases">
        <authorList>
            <person name="Arsene-Ploetze F."/>
        </authorList>
    </citation>
    <scope>NUCLEOTIDE SEQUENCE</scope>
    <source>
        <strain evidence="2">DSM 42138</strain>
    </source>
</reference>
<dbReference type="PANTHER" id="PTHR35525">
    <property type="entry name" value="BLL6575 PROTEIN"/>
    <property type="match status" value="1"/>
</dbReference>
<proteinExistence type="predicted"/>
<name>A0A9W4DWH7_9ACTN</name>
<evidence type="ECO:0000259" key="1">
    <source>
        <dbReference type="Pfam" id="PF11706"/>
    </source>
</evidence>
<dbReference type="InterPro" id="IPR021005">
    <property type="entry name" value="Znf_CGNR"/>
</dbReference>
<dbReference type="Proteomes" id="UP001152519">
    <property type="component" value="Unassembled WGS sequence"/>
</dbReference>